<name>A0A7W9AM82_9SPHN</name>
<evidence type="ECO:0000256" key="1">
    <source>
        <dbReference type="SAM" id="SignalP"/>
    </source>
</evidence>
<dbReference type="InterPro" id="IPR011250">
    <property type="entry name" value="OMP/PagP_B-barrel"/>
</dbReference>
<dbReference type="Proteomes" id="UP000557739">
    <property type="component" value="Unassembled WGS sequence"/>
</dbReference>
<comment type="caution">
    <text evidence="2">The sequence shown here is derived from an EMBL/GenBank/DDBJ whole genome shotgun (WGS) entry which is preliminary data.</text>
</comment>
<protein>
    <recommendedName>
        <fullName evidence="4">Transferrin-binding protein B C-lobe/N-lobe beta barrel domain-containing protein</fullName>
    </recommendedName>
</protein>
<evidence type="ECO:0000313" key="2">
    <source>
        <dbReference type="EMBL" id="MBB5696893.1"/>
    </source>
</evidence>
<feature type="chain" id="PRO_5031390282" description="Transferrin-binding protein B C-lobe/N-lobe beta barrel domain-containing protein" evidence="1">
    <location>
        <begin position="18"/>
        <end position="603"/>
    </location>
</feature>
<organism evidence="2 3">
    <name type="scientific">Sphingomonas yantingensis</name>
    <dbReference type="NCBI Taxonomy" id="1241761"/>
    <lineage>
        <taxon>Bacteria</taxon>
        <taxon>Pseudomonadati</taxon>
        <taxon>Pseudomonadota</taxon>
        <taxon>Alphaproteobacteria</taxon>
        <taxon>Sphingomonadales</taxon>
        <taxon>Sphingomonadaceae</taxon>
        <taxon>Sphingomonas</taxon>
    </lineage>
</organism>
<dbReference type="EMBL" id="JACIJJ010000001">
    <property type="protein sequence ID" value="MBB5696893.1"/>
    <property type="molecule type" value="Genomic_DNA"/>
</dbReference>
<dbReference type="RefSeq" id="WP_184023409.1">
    <property type="nucleotide sequence ID" value="NZ_JACIJJ010000001.1"/>
</dbReference>
<reference evidence="2 3" key="1">
    <citation type="submission" date="2020-08" db="EMBL/GenBank/DDBJ databases">
        <title>Genomic Encyclopedia of Type Strains, Phase IV (KMG-IV): sequencing the most valuable type-strain genomes for metagenomic binning, comparative biology and taxonomic classification.</title>
        <authorList>
            <person name="Goeker M."/>
        </authorList>
    </citation>
    <scope>NUCLEOTIDE SEQUENCE [LARGE SCALE GENOMIC DNA]</scope>
    <source>
        <strain evidence="2 3">DSM 27244</strain>
    </source>
</reference>
<evidence type="ECO:0008006" key="4">
    <source>
        <dbReference type="Google" id="ProtNLM"/>
    </source>
</evidence>
<gene>
    <name evidence="2" type="ORF">FHR19_000218</name>
</gene>
<proteinExistence type="predicted"/>
<dbReference type="Gene3D" id="2.40.160.90">
    <property type="match status" value="2"/>
</dbReference>
<evidence type="ECO:0000313" key="3">
    <source>
        <dbReference type="Proteomes" id="UP000557739"/>
    </source>
</evidence>
<feature type="signal peptide" evidence="1">
    <location>
        <begin position="1"/>
        <end position="17"/>
    </location>
</feature>
<dbReference type="PROSITE" id="PS51257">
    <property type="entry name" value="PROKAR_LIPOPROTEIN"/>
    <property type="match status" value="1"/>
</dbReference>
<dbReference type="AlphaFoldDB" id="A0A7W9AM82"/>
<sequence length="603" mass="61048">MGSLRLGAAMAGCVLLAACGGAGGGGGVGALPAPPTGGTGGGTPTPTPAPVNTLITDLKASQTFTNDATTTDVEVRTAGGIVNRTAVSGAGIQVSYDAAAGSYTVTTAGRSQTFAAADRRPDRFPGEATFAKTGGDPEYLTLVTVPLYDAGNSNRYVGLGYWQRNAVAGGVQATQFTTFAYGLTTPAGAVPRSGSAAWATDIFGLLTTPGEELRTVQGRGDFNVDFGGGIFTAFANLDEFDFITGGGRVGSLRFRAGGQVGSAGNGFSGNMSYSSGRAGTLGGTISGQFYGPGAEEIGASFKASGNGTVLNGALTGQRATPAAGLPNLSLVNVQSTERLFATGAGTFTQAREGQPGYSQVNATQSDSRVTITPTGPGSIEVGSATYTPVEADRVADGRLNYTTYRGQVAGSDGGPVEVAFYRPGGTNSEIALTYLSFATWTRTVQDAAQGQRIANTTRQFVLYGIQTPRELLSGRTGTGSYAGIVAGAGANRLGDTYSIGGTSRFDVDFGAASYTGSLSLVGTAADGTRREFGSFGFGNRLIEGVMVQASLDGGRNADSFNIITPAFYGPDGQEIGASFYLTAGNPMDAAAVAIGGITVAKRQ</sequence>
<dbReference type="SUPFAM" id="SSF56925">
    <property type="entry name" value="OMPA-like"/>
    <property type="match status" value="2"/>
</dbReference>
<keyword evidence="1" id="KW-0732">Signal</keyword>
<keyword evidence="3" id="KW-1185">Reference proteome</keyword>
<accession>A0A7W9AM82</accession>